<sequence>MSLVPQLQWSLTETAKGAYIIARGILQAATIENVQALPMAACEKFGATLAMRPETCSQVEKRVFPTKRHWLITYLRTVVGYSDDDCASQLRKTAAGVQFLGLACALSNSVPLFEAAAAIRGMLEATNGGDKVQIPSGDHLRDYLAALVPRCSFAGFGEILVGHRSRIGQALAPYEYRPFEYETQGFPSSGAIKDIVEAFRDIGRIGDNEIRGIQIRACKCAPWIAAFTEWCLECPSIYLQLNDKRNLSILESPGSRVTIVIPTTVTEWDDTVHITRTREVAGPETLICPLPEGTGGAWTSMVNVRTYGQWLVGELGLDYPAERRRLQRFLPDAIIKVVGRLKFRPMDREMEELENLYPTPLPPLEDIKRVYGLMFDSPDPGSFRAIEQWLNMPVADLPEVETYLRGLEGTCQCNRCGDPNHPTRFNPPKCKKDAYFQVVAKIIADILTISLFREPESLLVETSPLRYFKNQQGLVGHIIPILKHGMETECDTRDLLASARILLGHRRTVKELGDTNNEWDWVVTCSKGQAFYPAIFDQDENYVVQRHGYLRLICLRGVLQREDSKWIGDTWKGILGAETTWADSQGIQALPGQVLAPDNRFRNLSAHWEVTKKDVSIMQAKIVIKDGQRRLQTTRNPIDSLMGLQYGLIAEGCHHEDPSRSLEEPARLCAYIGPDSAPSYRCPHHTVIVPVDGAHDLRFFCIPGREETRQFVLRQGACLQCALDICRTSMVEFLIL</sequence>
<dbReference type="GeneID" id="98161283"/>
<protein>
    <submittedName>
        <fullName evidence="1">Uncharacterized protein</fullName>
    </submittedName>
</protein>
<proteinExistence type="predicted"/>
<comment type="caution">
    <text evidence="1">The sequence shown here is derived from an EMBL/GenBank/DDBJ whole genome shotgun (WGS) entry which is preliminary data.</text>
</comment>
<dbReference type="RefSeq" id="XP_070897176.1">
    <property type="nucleotide sequence ID" value="XM_071046119.1"/>
</dbReference>
<accession>A0ABR4K396</accession>
<dbReference type="EMBL" id="JBFXLR010000032">
    <property type="protein sequence ID" value="KAL2846482.1"/>
    <property type="molecule type" value="Genomic_DNA"/>
</dbReference>
<dbReference type="Proteomes" id="UP001610444">
    <property type="component" value="Unassembled WGS sequence"/>
</dbReference>
<evidence type="ECO:0000313" key="2">
    <source>
        <dbReference type="Proteomes" id="UP001610444"/>
    </source>
</evidence>
<evidence type="ECO:0000313" key="1">
    <source>
        <dbReference type="EMBL" id="KAL2846482.1"/>
    </source>
</evidence>
<keyword evidence="2" id="KW-1185">Reference proteome</keyword>
<name>A0ABR4K396_9EURO</name>
<reference evidence="1 2" key="1">
    <citation type="submission" date="2024-07" db="EMBL/GenBank/DDBJ databases">
        <title>Section-level genome sequencing and comparative genomics of Aspergillus sections Usti and Cavernicolus.</title>
        <authorList>
            <consortium name="Lawrence Berkeley National Laboratory"/>
            <person name="Nybo J.L."/>
            <person name="Vesth T.C."/>
            <person name="Theobald S."/>
            <person name="Frisvad J.C."/>
            <person name="Larsen T.O."/>
            <person name="Kjaerboelling I."/>
            <person name="Rothschild-Mancinelli K."/>
            <person name="Lyhne E.K."/>
            <person name="Kogle M.E."/>
            <person name="Barry K."/>
            <person name="Clum A."/>
            <person name="Na H."/>
            <person name="Ledsgaard L."/>
            <person name="Lin J."/>
            <person name="Lipzen A."/>
            <person name="Kuo A."/>
            <person name="Riley R."/>
            <person name="Mondo S."/>
            <person name="LaButti K."/>
            <person name="Haridas S."/>
            <person name="Pangalinan J."/>
            <person name="Salamov A.A."/>
            <person name="Simmons B.A."/>
            <person name="Magnuson J.K."/>
            <person name="Chen J."/>
            <person name="Drula E."/>
            <person name="Henrissat B."/>
            <person name="Wiebenga A."/>
            <person name="Lubbers R.J."/>
            <person name="Gomes A.C."/>
            <person name="Macurrencykelacurrency M.R."/>
            <person name="Stajich J."/>
            <person name="Grigoriev I.V."/>
            <person name="Mortensen U.H."/>
            <person name="De vries R.P."/>
            <person name="Baker S.E."/>
            <person name="Andersen M.R."/>
        </authorList>
    </citation>
    <scope>NUCLEOTIDE SEQUENCE [LARGE SCALE GENOMIC DNA]</scope>
    <source>
        <strain evidence="1 2">CBS 756.74</strain>
    </source>
</reference>
<gene>
    <name evidence="1" type="ORF">BJX68DRAFT_268572</name>
</gene>
<organism evidence="1 2">
    <name type="scientific">Aspergillus pseudodeflectus</name>
    <dbReference type="NCBI Taxonomy" id="176178"/>
    <lineage>
        <taxon>Eukaryota</taxon>
        <taxon>Fungi</taxon>
        <taxon>Dikarya</taxon>
        <taxon>Ascomycota</taxon>
        <taxon>Pezizomycotina</taxon>
        <taxon>Eurotiomycetes</taxon>
        <taxon>Eurotiomycetidae</taxon>
        <taxon>Eurotiales</taxon>
        <taxon>Aspergillaceae</taxon>
        <taxon>Aspergillus</taxon>
        <taxon>Aspergillus subgen. Nidulantes</taxon>
    </lineage>
</organism>